<evidence type="ECO:0000313" key="2">
    <source>
        <dbReference type="EMBL" id="OOL80495.1"/>
    </source>
</evidence>
<evidence type="ECO:0000313" key="3">
    <source>
        <dbReference type="Proteomes" id="UP000190409"/>
    </source>
</evidence>
<comment type="caution">
    <text evidence="1">The sequence shown here is derived from an EMBL/GenBank/DDBJ whole genome shotgun (WGS) entry which is preliminary data.</text>
</comment>
<dbReference type="EMBL" id="MUYF01000003">
    <property type="protein sequence ID" value="OOL80495.1"/>
    <property type="molecule type" value="Genomic_DNA"/>
</dbReference>
<dbReference type="EMBL" id="MUYF01000003">
    <property type="protein sequence ID" value="OOL80431.1"/>
    <property type="molecule type" value="Genomic_DNA"/>
</dbReference>
<name>A0A1S8KLK9_9LACT</name>
<dbReference type="RefSeq" id="WP_077862037.1">
    <property type="nucleotide sequence ID" value="NZ_NAQU01000069.1"/>
</dbReference>
<evidence type="ECO:0000313" key="1">
    <source>
        <dbReference type="EMBL" id="OOL80431.1"/>
    </source>
</evidence>
<organism evidence="1 3">
    <name type="scientific">Dolosigranulum pigrum</name>
    <dbReference type="NCBI Taxonomy" id="29394"/>
    <lineage>
        <taxon>Bacteria</taxon>
        <taxon>Bacillati</taxon>
        <taxon>Bacillota</taxon>
        <taxon>Bacilli</taxon>
        <taxon>Lactobacillales</taxon>
        <taxon>Carnobacteriaceae</taxon>
        <taxon>Dolosigranulum</taxon>
    </lineage>
</organism>
<reference evidence="1 3" key="1">
    <citation type="submission" date="2017-01" db="EMBL/GenBank/DDBJ databases">
        <title>Complete Genome Sequence of Dolosigranulum pigrum isolated from a Patient with interstitial lung disease.</title>
        <authorList>
            <person name="Mukhopadhyay R."/>
            <person name="Joaquin J."/>
            <person name="Hogue R."/>
            <person name="Fitzgerald S."/>
            <person name="Jospin G."/>
            <person name="Eisen J.A."/>
            <person name="Chaturvedi V."/>
        </authorList>
    </citation>
    <scope>NUCLEOTIDE SEQUENCE [LARGE SCALE GENOMIC DNA]</scope>
    <source>
        <strain evidence="1 3">15S00348</strain>
    </source>
</reference>
<protein>
    <submittedName>
        <fullName evidence="1">Uncharacterized protein</fullName>
    </submittedName>
</protein>
<sequence>MTQPYLIEEHIVDLDILEETYPEYDELIVDRKAGQVEGILKEAPNNLYRYTIITKEWKDVHQHVEINPELVRRGVESIGRDRELYTFESFEDLQAWVDEKPTRRKIVFTKYETK</sequence>
<proteinExistence type="predicted"/>
<dbReference type="AlphaFoldDB" id="A0A1S8KLK9"/>
<dbReference type="Proteomes" id="UP000190409">
    <property type="component" value="Unassembled WGS sequence"/>
</dbReference>
<gene>
    <name evidence="1" type="ORF">BWX42_00275</name>
    <name evidence="2" type="ORF">BWX42_00655</name>
</gene>
<accession>A0A1S8KLK9</accession>